<dbReference type="PIRSF" id="PIRSF001439">
    <property type="entry name" value="CryM"/>
    <property type="match status" value="1"/>
</dbReference>
<dbReference type="EMBL" id="PDDY01000001">
    <property type="protein sequence ID" value="PEH42242.1"/>
    <property type="molecule type" value="Genomic_DNA"/>
</dbReference>
<sequence>MTLAVCDAARTAACLPFGPLVDALAVAARDAAEGRILSPARLAVPLREGGVMLSMPAAADDIAIHKLVNVCPGNRERDLPTIHGQVVAYDPGSGEALVSLDGPTVTGRRTAGITMLGARTFLAAAPREVLLYGIGTQAAHHLDALAELYPEARVRVKARSVERAAAFCARWRESLPGIEPFGEAPVPDSVDLVIAATTSATPVYHEAARAGRLVVGVGVFTADRAEIAARTVNGSALFVDDPDGAHHEAGDLILAGVDWARVGSLAGAIVAAEQAGGRAEAEQPVLFKSVGCAAWDLAAGRVALATHARTQG</sequence>
<dbReference type="Gene3D" id="3.30.1780.10">
    <property type="entry name" value="ornithine cyclodeaminase, domain 1"/>
    <property type="match status" value="1"/>
</dbReference>
<dbReference type="InterPro" id="IPR023401">
    <property type="entry name" value="ODC_N"/>
</dbReference>
<keyword evidence="1" id="KW-0456">Lyase</keyword>
<dbReference type="AlphaFoldDB" id="A0A2A7SFE6"/>
<evidence type="ECO:0000313" key="2">
    <source>
        <dbReference type="Proteomes" id="UP000220629"/>
    </source>
</evidence>
<accession>A0A2A7SFE6</accession>
<dbReference type="NCBIfam" id="NF045512">
    <property type="entry name" value="PyrPipCarbRedLhpI"/>
    <property type="match status" value="1"/>
</dbReference>
<dbReference type="InterPro" id="IPR003462">
    <property type="entry name" value="ODC_Mu_crystall"/>
</dbReference>
<dbReference type="NCBIfam" id="NF005603">
    <property type="entry name" value="PRK07340.1"/>
    <property type="match status" value="1"/>
</dbReference>
<dbReference type="RefSeq" id="WP_098152035.1">
    <property type="nucleotide sequence ID" value="NZ_CADEXJ010000002.1"/>
</dbReference>
<reference evidence="2" key="1">
    <citation type="submission" date="2017-09" db="EMBL/GenBank/DDBJ databases">
        <title>FDA dAtabase for Regulatory Grade micrObial Sequences (FDA-ARGOS): Supporting development and validation of Infectious Disease Dx tests.</title>
        <authorList>
            <person name="Minogue T."/>
            <person name="Wolcott M."/>
            <person name="Wasieloski L."/>
            <person name="Aguilar W."/>
            <person name="Moore D."/>
            <person name="Tallon L."/>
            <person name="Sadzewicz L."/>
            <person name="Ott S."/>
            <person name="Zhao X."/>
            <person name="Nagaraj S."/>
            <person name="Vavikolanu K."/>
            <person name="Aluvathingal J."/>
            <person name="Nadendla S."/>
            <person name="Sichtig H."/>
        </authorList>
    </citation>
    <scope>NUCLEOTIDE SEQUENCE [LARGE SCALE GENOMIC DNA]</scope>
    <source>
        <strain evidence="2">FDAARGOS_390</strain>
    </source>
</reference>
<comment type="caution">
    <text evidence="1">The sequence shown here is derived from an EMBL/GenBank/DDBJ whole genome shotgun (WGS) entry which is preliminary data.</text>
</comment>
<dbReference type="Pfam" id="PF02423">
    <property type="entry name" value="OCD_Mu_crystall"/>
    <property type="match status" value="1"/>
</dbReference>
<dbReference type="InterPro" id="IPR053444">
    <property type="entry name" value="Pyr2C_reductase-like"/>
</dbReference>
<dbReference type="InterPro" id="IPR036291">
    <property type="entry name" value="NAD(P)-bd_dom_sf"/>
</dbReference>
<gene>
    <name evidence="1" type="ORF">CRM94_08860</name>
</gene>
<dbReference type="Gene3D" id="3.40.50.720">
    <property type="entry name" value="NAD(P)-binding Rossmann-like Domain"/>
    <property type="match status" value="1"/>
</dbReference>
<dbReference type="GO" id="GO:0008473">
    <property type="term" value="F:ornithine cyclodeaminase activity"/>
    <property type="evidence" value="ECO:0007669"/>
    <property type="project" value="UniProtKB-EC"/>
</dbReference>
<dbReference type="GO" id="GO:0005737">
    <property type="term" value="C:cytoplasm"/>
    <property type="evidence" value="ECO:0007669"/>
    <property type="project" value="TreeGrafter"/>
</dbReference>
<dbReference type="SUPFAM" id="SSF51735">
    <property type="entry name" value="NAD(P)-binding Rossmann-fold domains"/>
    <property type="match status" value="1"/>
</dbReference>
<evidence type="ECO:0000313" key="1">
    <source>
        <dbReference type="EMBL" id="PEH42242.1"/>
    </source>
</evidence>
<dbReference type="PANTHER" id="PTHR13812:SF19">
    <property type="entry name" value="KETIMINE REDUCTASE MU-CRYSTALLIN"/>
    <property type="match status" value="1"/>
</dbReference>
<dbReference type="PANTHER" id="PTHR13812">
    <property type="entry name" value="KETIMINE REDUCTASE MU-CRYSTALLIN"/>
    <property type="match status" value="1"/>
</dbReference>
<organism evidence="1 2">
    <name type="scientific">Burkholderia gladioli</name>
    <name type="common">Pseudomonas marginata</name>
    <name type="synonym">Phytomonas marginata</name>
    <dbReference type="NCBI Taxonomy" id="28095"/>
    <lineage>
        <taxon>Bacteria</taxon>
        <taxon>Pseudomonadati</taxon>
        <taxon>Pseudomonadota</taxon>
        <taxon>Betaproteobacteria</taxon>
        <taxon>Burkholderiales</taxon>
        <taxon>Burkholderiaceae</taxon>
        <taxon>Burkholderia</taxon>
    </lineage>
</organism>
<name>A0A2A7SFE6_BURGA</name>
<dbReference type="Proteomes" id="UP000220629">
    <property type="component" value="Unassembled WGS sequence"/>
</dbReference>
<protein>
    <submittedName>
        <fullName evidence="1">Ornithine cyclodeaminase</fullName>
        <ecNumber evidence="1">4.3.1.12</ecNumber>
    </submittedName>
</protein>
<dbReference type="EC" id="4.3.1.12" evidence="1"/>
<proteinExistence type="predicted"/>